<dbReference type="GO" id="GO:0008176">
    <property type="term" value="F:tRNA (guanine(46)-N7)-methyltransferase activity"/>
    <property type="evidence" value="ECO:0007669"/>
    <property type="project" value="UniProtKB-EC"/>
</dbReference>
<keyword evidence="4" id="KW-0808">Transferase</keyword>
<feature type="transmembrane region" description="Helical" evidence="7">
    <location>
        <begin position="64"/>
        <end position="86"/>
    </location>
</feature>
<dbReference type="Pfam" id="PF02390">
    <property type="entry name" value="Methyltransf_4"/>
    <property type="match status" value="1"/>
</dbReference>
<evidence type="ECO:0000256" key="1">
    <source>
        <dbReference type="ARBA" id="ARBA00000142"/>
    </source>
</evidence>
<feature type="domain" description="HD/PDEase" evidence="8">
    <location>
        <begin position="353"/>
        <end position="539"/>
    </location>
</feature>
<evidence type="ECO:0000313" key="10">
    <source>
        <dbReference type="Proteomes" id="UP000008037"/>
    </source>
</evidence>
<evidence type="ECO:0000256" key="4">
    <source>
        <dbReference type="ARBA" id="ARBA00022679"/>
    </source>
</evidence>
<organism evidence="9 10">
    <name type="scientific">Nitrososphaera gargensis (strain Ga9.2)</name>
    <dbReference type="NCBI Taxonomy" id="1237085"/>
    <lineage>
        <taxon>Archaea</taxon>
        <taxon>Nitrososphaerota</taxon>
        <taxon>Nitrososphaeria</taxon>
        <taxon>Nitrososphaerales</taxon>
        <taxon>Nitrososphaeraceae</taxon>
        <taxon>Nitrososphaera</taxon>
    </lineage>
</organism>
<dbReference type="EMBL" id="CP002408">
    <property type="protein sequence ID" value="AFU59401.1"/>
    <property type="molecule type" value="Genomic_DNA"/>
</dbReference>
<accession>K0IDC8</accession>
<keyword evidence="7" id="KW-0472">Membrane</keyword>
<evidence type="ECO:0000256" key="5">
    <source>
        <dbReference type="ARBA" id="ARBA00022691"/>
    </source>
</evidence>
<keyword evidence="10" id="KW-1185">Reference proteome</keyword>
<name>K0IDC8_NITGG</name>
<dbReference type="SUPFAM" id="SSF109604">
    <property type="entry name" value="HD-domain/PDEase-like"/>
    <property type="match status" value="1"/>
</dbReference>
<gene>
    <name evidence="9" type="ordered locus">Ngar_c24780</name>
</gene>
<proteinExistence type="predicted"/>
<dbReference type="OrthoDB" id="7669at2157"/>
<evidence type="ECO:0000256" key="3">
    <source>
        <dbReference type="ARBA" id="ARBA00022603"/>
    </source>
</evidence>
<keyword evidence="3" id="KW-0489">Methyltransferase</keyword>
<dbReference type="Gene3D" id="3.40.50.150">
    <property type="entry name" value="Vaccinia Virus protein VP39"/>
    <property type="match status" value="1"/>
</dbReference>
<dbReference type="Proteomes" id="UP000008037">
    <property type="component" value="Chromosome"/>
</dbReference>
<keyword evidence="5" id="KW-0949">S-adenosyl-L-methionine</keyword>
<dbReference type="InterPro" id="IPR003607">
    <property type="entry name" value="HD/PDEase_dom"/>
</dbReference>
<dbReference type="SMART" id="SM00471">
    <property type="entry name" value="HDc"/>
    <property type="match status" value="1"/>
</dbReference>
<dbReference type="RefSeq" id="WP_015019936.1">
    <property type="nucleotide sequence ID" value="NC_018719.1"/>
</dbReference>
<dbReference type="EC" id="2.1.1.33" evidence="2"/>
<evidence type="ECO:0000256" key="7">
    <source>
        <dbReference type="SAM" id="Phobius"/>
    </source>
</evidence>
<evidence type="ECO:0000256" key="2">
    <source>
        <dbReference type="ARBA" id="ARBA00011977"/>
    </source>
</evidence>
<dbReference type="GeneID" id="13794495"/>
<dbReference type="BioCyc" id="CNIT1237085:G1324-2476-MONOMER"/>
<evidence type="ECO:0000256" key="6">
    <source>
        <dbReference type="ARBA" id="ARBA00022694"/>
    </source>
</evidence>
<protein>
    <recommendedName>
        <fullName evidence="2">tRNA (guanine(46)-N(7))-methyltransferase</fullName>
        <ecNumber evidence="2">2.1.1.33</ecNumber>
    </recommendedName>
</protein>
<evidence type="ECO:0000259" key="8">
    <source>
        <dbReference type="SMART" id="SM00471"/>
    </source>
</evidence>
<dbReference type="KEGG" id="nga:Ngar_c24780"/>
<dbReference type="InterPro" id="IPR029063">
    <property type="entry name" value="SAM-dependent_MTases_sf"/>
</dbReference>
<comment type="catalytic activity">
    <reaction evidence="1">
        <text>guanosine(46) in tRNA + S-adenosyl-L-methionine = N(7)-methylguanosine(46) in tRNA + S-adenosyl-L-homocysteine</text>
        <dbReference type="Rhea" id="RHEA:42708"/>
        <dbReference type="Rhea" id="RHEA-COMP:10188"/>
        <dbReference type="Rhea" id="RHEA-COMP:10189"/>
        <dbReference type="ChEBI" id="CHEBI:57856"/>
        <dbReference type="ChEBI" id="CHEBI:59789"/>
        <dbReference type="ChEBI" id="CHEBI:74269"/>
        <dbReference type="ChEBI" id="CHEBI:74480"/>
        <dbReference type="EC" id="2.1.1.33"/>
    </reaction>
</comment>
<keyword evidence="7" id="KW-0812">Transmembrane</keyword>
<dbReference type="STRING" id="1237085.Ngar_c24780"/>
<dbReference type="InterPro" id="IPR003358">
    <property type="entry name" value="tRNA_(Gua-N-7)_MeTrfase_Trmb"/>
</dbReference>
<dbReference type="AlphaFoldDB" id="K0IDC8"/>
<keyword evidence="6" id="KW-0819">tRNA processing</keyword>
<sequence length="787" mass="90086">MKFGPSIGGRENCDCCACGSGLFFSIHYHNLARYLFVTLAFAGLLSTGWFGIPLVPQYLVSNEVNIIAGIFTLFSALGTIWGVMAYREFTKSIQLVMDARDAARRLDHMIGEYEYKSYNPITKDYEAGFVPAGPIDFWDKEMQVPAWMDKGKYWHILLSLQGGSREVRLTVVKDRDLPFNTGTRNVAITARQRVDGGEAKTSRYVYVVKIPQWLVMNTDRNRFADGAAGDQLAELVADLNRKIVAASDEVAEWERQRIKYPWSGMTLGIYLNKSLPLRIVYRQVIRNFPGAKRRGIEETNANLANVKDDELVASLLELASEKGIPQSRIEMLRLLVRFLKNAYTKLGLGEGASEYHNFHHSLEVSYMTLHMIPKEFQEIQFGPKDYEIALVAGLLHDYDPSQPLASHEGPKGPSVVRTMQEISKTRILDAYFTMGWEEFASYFRQFKSPLSPPEEFATTHPEFVKMNWSPLESIMVEMLIWRTDFPFFRQKLAQEMFARLQEQLASRGEDTDRIKLLAEILWLADLAVTYMGSDPVRAWDRVTNLYDELNLPKLEAVPRTDAFFSDFAENETFKQIIGMKHFPYIFRQRWSLIYQFFHEGNPSTQLNRTIATARKMYLKVNLEIGMRRGEMLQNMATNNWAEYFIGIGKDQSEVFKAKSRFTELEPQNASAFWGDTEKLLPAIADRSIDNFLMVLPEHSAPFTTMESKSSFRSMLAVISKKLTSGGAFRILTDMEKDSAGFRELVLLANQAGFQLATHNDKAYFPEGWRDPEFRHDRKVQVVVLAPK</sequence>
<dbReference type="InParanoid" id="K0IDC8"/>
<feature type="transmembrane region" description="Helical" evidence="7">
    <location>
        <begin position="31"/>
        <end position="52"/>
    </location>
</feature>
<dbReference type="HOGENOM" id="CLU_359698_0_0_2"/>
<evidence type="ECO:0000313" key="9">
    <source>
        <dbReference type="EMBL" id="AFU59401.1"/>
    </source>
</evidence>
<keyword evidence="7" id="KW-1133">Transmembrane helix</keyword>
<dbReference type="CDD" id="cd00077">
    <property type="entry name" value="HDc"/>
    <property type="match status" value="1"/>
</dbReference>
<reference evidence="9 10" key="1">
    <citation type="journal article" date="2012" name="Environ. Microbiol.">
        <title>The genome of the ammonia-oxidizing Candidatus Nitrososphaera gargensis: insights into metabolic versatility and environmental adaptations.</title>
        <authorList>
            <person name="Spang A."/>
            <person name="Poehlein A."/>
            <person name="Offre P."/>
            <person name="Zumbragel S."/>
            <person name="Haider S."/>
            <person name="Rychlik N."/>
            <person name="Nowka B."/>
            <person name="Schmeisser C."/>
            <person name="Lebedeva E.V."/>
            <person name="Rattei T."/>
            <person name="Bohm C."/>
            <person name="Schmid M."/>
            <person name="Galushko A."/>
            <person name="Hatzenpichler R."/>
            <person name="Weinmaier T."/>
            <person name="Daniel R."/>
            <person name="Schleper C."/>
            <person name="Spieck E."/>
            <person name="Streit W."/>
            <person name="Wagner M."/>
        </authorList>
    </citation>
    <scope>NUCLEOTIDE SEQUENCE [LARGE SCALE GENOMIC DNA]</scope>
    <source>
        <strain evidence="10">Ga9.2</strain>
    </source>
</reference>